<evidence type="ECO:0000256" key="4">
    <source>
        <dbReference type="ARBA" id="ARBA00022737"/>
    </source>
</evidence>
<keyword evidence="4" id="KW-0677">Repeat</keyword>
<keyword evidence="6 11" id="KW-0067">ATP-binding</keyword>
<evidence type="ECO:0000256" key="6">
    <source>
        <dbReference type="ARBA" id="ARBA00022840"/>
    </source>
</evidence>
<dbReference type="PANTHER" id="PTHR46256:SF3">
    <property type="entry name" value="MYOSIN MOTOR DOMAIN-CONTAINING PROTEIN"/>
    <property type="match status" value="1"/>
</dbReference>
<dbReference type="GO" id="GO:0042995">
    <property type="term" value="C:cell projection"/>
    <property type="evidence" value="ECO:0007669"/>
    <property type="project" value="UniProtKB-SubCell"/>
</dbReference>
<dbReference type="Pfam" id="PF00063">
    <property type="entry name" value="Myosin_head"/>
    <property type="match status" value="2"/>
</dbReference>
<dbReference type="InterPro" id="IPR052409">
    <property type="entry name" value="Myosin-III_kinase_activity"/>
</dbReference>
<keyword evidence="3" id="KW-0963">Cytoplasm</keyword>
<keyword evidence="5 11" id="KW-0547">Nucleotide-binding</keyword>
<dbReference type="InterPro" id="IPR036961">
    <property type="entry name" value="Kinesin_motor_dom_sf"/>
</dbReference>
<sequence>MGTPKGTTHDLAALNDLTDEIILEELHIRYIQDIIYTYIGDILVSVNPYKTLNIYGDEIGSRYVDMEAVKQLRPHIYALGTRAYLTLQRKNVNQCFLVSGESGAGKTECTKMLIAQIVRMSQIHAGHTGHSDLEDKLLEVNPLLEAFGNAQTVINDNSSRFGKLIEIIFSPNGRIVGGQVTEHMLEKSRVVRHGVGEKNFHIFYCMFAGLSQPEHKRFFLDHPDKYRIVSDGLGSSVFSSKAEYDRHTDSFQNLQRILPVIGFTPQDIDIMFAIVSAVLHLCNIELVEEPESGQVVILNEEEVDFGERVVSLKSVHQATDGRDALAKALYGRLFSWVVQQVNFALHVDVELENRSELTSKVGILDMAGFENFPENSFEQLCINVANEQLQNFFNEHIFNMELQECEAEGIKHPKIQFSNNAALLLLFFQRPVGLFTLLDEECKLAKTTDLTFVEKLNKQFSKSDLYKKARHKDPVFTIVHYAGEVVYSAIGFIEKNRDTLSSNMQSLMENSRNELVNELFMSKVSDTGSLERRGERHSQYTHPQWQDPPKRHFGPGDSLSRQAGRKLKKKMKSQEVVDIGVTANPNTACAHFRNSLQYLVDMLSRGEPNFVRCLRPNSYKAPNGFDSNMVMRQLKYTGVLETTRIRRMGFTTRLPFQVFLDRYKFLAFPLVAEVSATPDTCQMIIDRANIQTAQIGKTKVFLKYWHTDQLNSQLDHMITDIIRIQARMRAKLTRRMFLGLKGRMDWYQEQLDIFWESSAKSGDKNYHLIVNQADLDENRYKKEMTRIQPEWYRDDRGRLSRHDTEDYLEYQDEPHGYSRGNQHSNMYADHITYQEDSKSFYQSILDQIMDKWDEIEPDVWCKINYMEYDKIIGKFYIFDRQVTINGSYDEFDGKTIGLGVLRNQHRDEKTEKIRSYIGKGITLRKDADGNIHATRHGRNEVIVKGYEDPANHCLSAEVIMAEGKLPQDKTVKIFDMEEFKSQIGIEMRSSQFNILRLQHLCMVGLSFVKDVADDDFATPCWLCIVNLSALDALQNQDVKNEMEQKFAALSMKGQEEKGKEIELQKVAERHARKWSKLNTRQGVQAHKEPLRKTRLQIKKRGENVKDRMDYSWDDKYYNDDGNRKLSINKVLEEADDVESLIGGPWNSGPSSPRGFSVESSLAPSDLSNPRRDWAKLRVTMKEEKKEMSEAMMKAKKEGR</sequence>
<comment type="similarity">
    <text evidence="11">Belongs to the TRAFAC class myosin-kinesin ATPase superfamily. Myosin family.</text>
</comment>
<evidence type="ECO:0000313" key="15">
    <source>
        <dbReference type="EMBL" id="KAL3892185.1"/>
    </source>
</evidence>
<dbReference type="SMART" id="SM00524">
    <property type="entry name" value="DWB"/>
    <property type="match status" value="1"/>
</dbReference>
<evidence type="ECO:0000256" key="3">
    <source>
        <dbReference type="ARBA" id="ARBA00022490"/>
    </source>
</evidence>
<evidence type="ECO:0000256" key="10">
    <source>
        <dbReference type="ARBA" id="ARBA00023273"/>
    </source>
</evidence>
<feature type="domain" description="MH2" evidence="13">
    <location>
        <begin position="860"/>
        <end position="1050"/>
    </location>
</feature>
<dbReference type="Gene3D" id="1.20.120.720">
    <property type="entry name" value="Myosin VI head, motor domain, U50 subdomain"/>
    <property type="match status" value="1"/>
</dbReference>
<evidence type="ECO:0000259" key="14">
    <source>
        <dbReference type="PROSITE" id="PS51456"/>
    </source>
</evidence>
<feature type="region of interest" description="Disordered" evidence="12">
    <location>
        <begin position="1141"/>
        <end position="1168"/>
    </location>
</feature>
<keyword evidence="10" id="KW-0966">Cell projection</keyword>
<dbReference type="Gene3D" id="1.20.5.4820">
    <property type="match status" value="1"/>
</dbReference>
<dbReference type="Pfam" id="PF03166">
    <property type="entry name" value="MH2"/>
    <property type="match status" value="1"/>
</dbReference>
<feature type="domain" description="Myosin motor" evidence="14">
    <location>
        <begin position="6"/>
        <end position="715"/>
    </location>
</feature>
<keyword evidence="9" id="KW-0206">Cytoskeleton</keyword>
<evidence type="ECO:0000256" key="8">
    <source>
        <dbReference type="ARBA" id="ARBA00023175"/>
    </source>
</evidence>
<dbReference type="Gene3D" id="2.60.200.10">
    <property type="match status" value="1"/>
</dbReference>
<dbReference type="GO" id="GO:0016459">
    <property type="term" value="C:myosin complex"/>
    <property type="evidence" value="ECO:0007669"/>
    <property type="project" value="UniProtKB-KW"/>
</dbReference>
<evidence type="ECO:0000256" key="2">
    <source>
        <dbReference type="ARBA" id="ARBA00004316"/>
    </source>
</evidence>
<keyword evidence="8 11" id="KW-0505">Motor protein</keyword>
<dbReference type="SMART" id="SM00242">
    <property type="entry name" value="MYSc"/>
    <property type="match status" value="1"/>
</dbReference>
<feature type="binding site" evidence="11">
    <location>
        <begin position="100"/>
        <end position="107"/>
    </location>
    <ligand>
        <name>ATP</name>
        <dbReference type="ChEBI" id="CHEBI:30616"/>
    </ligand>
</feature>
<dbReference type="SUPFAM" id="SSF49879">
    <property type="entry name" value="SMAD/FHA domain"/>
    <property type="match status" value="1"/>
</dbReference>
<dbReference type="PROSITE" id="PS51076">
    <property type="entry name" value="MH2"/>
    <property type="match status" value="1"/>
</dbReference>
<protein>
    <submittedName>
        <fullName evidence="15">Uncharacterized protein</fullName>
    </submittedName>
</protein>
<organism evidence="15 16">
    <name type="scientific">Sinanodonta woodiana</name>
    <name type="common">Chinese pond mussel</name>
    <name type="synonym">Anodonta woodiana</name>
    <dbReference type="NCBI Taxonomy" id="1069815"/>
    <lineage>
        <taxon>Eukaryota</taxon>
        <taxon>Metazoa</taxon>
        <taxon>Spiralia</taxon>
        <taxon>Lophotrochozoa</taxon>
        <taxon>Mollusca</taxon>
        <taxon>Bivalvia</taxon>
        <taxon>Autobranchia</taxon>
        <taxon>Heteroconchia</taxon>
        <taxon>Palaeoheterodonta</taxon>
        <taxon>Unionida</taxon>
        <taxon>Unionoidea</taxon>
        <taxon>Unionidae</taxon>
        <taxon>Unioninae</taxon>
        <taxon>Sinanodonta</taxon>
    </lineage>
</organism>
<evidence type="ECO:0000256" key="9">
    <source>
        <dbReference type="ARBA" id="ARBA00023212"/>
    </source>
</evidence>
<evidence type="ECO:0000256" key="12">
    <source>
        <dbReference type="SAM" id="MobiDB-lite"/>
    </source>
</evidence>
<dbReference type="PROSITE" id="PS51456">
    <property type="entry name" value="MYOSIN_MOTOR"/>
    <property type="match status" value="1"/>
</dbReference>
<dbReference type="GO" id="GO:0003779">
    <property type="term" value="F:actin binding"/>
    <property type="evidence" value="ECO:0007669"/>
    <property type="project" value="UniProtKB-KW"/>
</dbReference>
<dbReference type="CDD" id="cd00124">
    <property type="entry name" value="MYSc"/>
    <property type="match status" value="1"/>
</dbReference>
<dbReference type="Gene3D" id="1.10.10.820">
    <property type="match status" value="1"/>
</dbReference>
<dbReference type="Proteomes" id="UP001634394">
    <property type="component" value="Unassembled WGS sequence"/>
</dbReference>
<feature type="compositionally biased region" description="Polar residues" evidence="12">
    <location>
        <begin position="1157"/>
        <end position="1167"/>
    </location>
</feature>
<name>A0ABD3Y2M3_SINWO</name>
<evidence type="ECO:0000256" key="11">
    <source>
        <dbReference type="PROSITE-ProRule" id="PRU00782"/>
    </source>
</evidence>
<keyword evidence="16" id="KW-1185">Reference proteome</keyword>
<feature type="region of interest" description="Actin-binding" evidence="11">
    <location>
        <begin position="596"/>
        <end position="618"/>
    </location>
</feature>
<dbReference type="InterPro" id="IPR001609">
    <property type="entry name" value="Myosin_head_motor_dom-like"/>
</dbReference>
<dbReference type="InterPro" id="IPR027417">
    <property type="entry name" value="P-loop_NTPase"/>
</dbReference>
<dbReference type="InterPro" id="IPR008984">
    <property type="entry name" value="SMAD_FHA_dom_sf"/>
</dbReference>
<evidence type="ECO:0000313" key="16">
    <source>
        <dbReference type="Proteomes" id="UP001634394"/>
    </source>
</evidence>
<dbReference type="PANTHER" id="PTHR46256">
    <property type="entry name" value="AGAP011099-PA"/>
    <property type="match status" value="1"/>
</dbReference>
<evidence type="ECO:0000256" key="5">
    <source>
        <dbReference type="ARBA" id="ARBA00022741"/>
    </source>
</evidence>
<keyword evidence="11" id="KW-0009">Actin-binding</keyword>
<keyword evidence="7 11" id="KW-0518">Myosin</keyword>
<proteinExistence type="inferred from homology"/>
<accession>A0ABD3Y2M3</accession>
<dbReference type="SUPFAM" id="SSF52540">
    <property type="entry name" value="P-loop containing nucleoside triphosphate hydrolases"/>
    <property type="match status" value="1"/>
</dbReference>
<gene>
    <name evidence="15" type="ORF">ACJMK2_004419</name>
</gene>
<comment type="subcellular location">
    <subcellularLocation>
        <location evidence="2">Cell projection</location>
    </subcellularLocation>
    <subcellularLocation>
        <location evidence="1">Cytoplasm</location>
        <location evidence="1">Cytoskeleton</location>
    </subcellularLocation>
</comment>
<dbReference type="EMBL" id="JBJQND010000001">
    <property type="protein sequence ID" value="KAL3892185.1"/>
    <property type="molecule type" value="Genomic_DNA"/>
</dbReference>
<evidence type="ECO:0000256" key="7">
    <source>
        <dbReference type="ARBA" id="ARBA00023123"/>
    </source>
</evidence>
<comment type="caution">
    <text evidence="15">The sequence shown here is derived from an EMBL/GenBank/DDBJ whole genome shotgun (WGS) entry which is preliminary data.</text>
</comment>
<dbReference type="GO" id="GO:0005524">
    <property type="term" value="F:ATP binding"/>
    <property type="evidence" value="ECO:0007669"/>
    <property type="project" value="UniProtKB-UniRule"/>
</dbReference>
<dbReference type="Gene3D" id="1.20.58.530">
    <property type="match status" value="1"/>
</dbReference>
<dbReference type="InterPro" id="IPR017855">
    <property type="entry name" value="SMAD-like_dom_sf"/>
</dbReference>
<evidence type="ECO:0000259" key="13">
    <source>
        <dbReference type="PROSITE" id="PS51076"/>
    </source>
</evidence>
<reference evidence="15 16" key="1">
    <citation type="submission" date="2024-11" db="EMBL/GenBank/DDBJ databases">
        <title>Chromosome-level genome assembly of the freshwater bivalve Anodonta woodiana.</title>
        <authorList>
            <person name="Chen X."/>
        </authorList>
    </citation>
    <scope>NUCLEOTIDE SEQUENCE [LARGE SCALE GENOMIC DNA]</scope>
    <source>
        <strain evidence="15">MN2024</strain>
        <tissue evidence="15">Gills</tissue>
    </source>
</reference>
<dbReference type="AlphaFoldDB" id="A0ABD3Y2M3"/>
<feature type="compositionally biased region" description="Basic and acidic residues" evidence="12">
    <location>
        <begin position="529"/>
        <end position="538"/>
    </location>
</feature>
<dbReference type="PRINTS" id="PR00193">
    <property type="entry name" value="MYOSINHEAVY"/>
</dbReference>
<dbReference type="InterPro" id="IPR001132">
    <property type="entry name" value="SMAD_dom_Dwarfin-type"/>
</dbReference>
<feature type="region of interest" description="Disordered" evidence="12">
    <location>
        <begin position="528"/>
        <end position="567"/>
    </location>
</feature>
<dbReference type="GO" id="GO:0003774">
    <property type="term" value="F:cytoskeletal motor activity"/>
    <property type="evidence" value="ECO:0007669"/>
    <property type="project" value="UniProtKB-UniRule"/>
</dbReference>
<evidence type="ECO:0000256" key="1">
    <source>
        <dbReference type="ARBA" id="ARBA00004245"/>
    </source>
</evidence>
<dbReference type="Gene3D" id="3.40.850.10">
    <property type="entry name" value="Kinesin motor domain"/>
    <property type="match status" value="1"/>
</dbReference>